<feature type="transmembrane region" description="Helical" evidence="6">
    <location>
        <begin position="335"/>
        <end position="356"/>
    </location>
</feature>
<feature type="transmembrane region" description="Helical" evidence="6">
    <location>
        <begin position="363"/>
        <end position="383"/>
    </location>
</feature>
<keyword evidence="3 6" id="KW-0812">Transmembrane</keyword>
<feature type="transmembrane region" description="Helical" evidence="6">
    <location>
        <begin position="420"/>
        <end position="442"/>
    </location>
</feature>
<feature type="transmembrane region" description="Helical" evidence="6">
    <location>
        <begin position="254"/>
        <end position="274"/>
    </location>
</feature>
<comment type="subcellular location">
    <subcellularLocation>
        <location evidence="1">Cell membrane</location>
        <topology evidence="1">Multi-pass membrane protein</topology>
    </subcellularLocation>
</comment>
<feature type="transmembrane region" description="Helical" evidence="6">
    <location>
        <begin position="295"/>
        <end position="315"/>
    </location>
</feature>
<feature type="transmembrane region" description="Helical" evidence="6">
    <location>
        <begin position="54"/>
        <end position="73"/>
    </location>
</feature>
<keyword evidence="4 6" id="KW-1133">Transmembrane helix</keyword>
<evidence type="ECO:0000256" key="5">
    <source>
        <dbReference type="ARBA" id="ARBA00023136"/>
    </source>
</evidence>
<accession>A0A1H8BAE5</accession>
<dbReference type="RefSeq" id="WP_089964850.1">
    <property type="nucleotide sequence ID" value="NZ_FOCQ01000002.1"/>
</dbReference>
<feature type="transmembrane region" description="Helical" evidence="6">
    <location>
        <begin position="448"/>
        <end position="469"/>
    </location>
</feature>
<dbReference type="STRING" id="1173111.SAMN05444955_10254"/>
<feature type="transmembrane region" description="Helical" evidence="6">
    <location>
        <begin position="12"/>
        <end position="34"/>
    </location>
</feature>
<feature type="transmembrane region" description="Helical" evidence="6">
    <location>
        <begin position="85"/>
        <end position="107"/>
    </location>
</feature>
<evidence type="ECO:0000256" key="3">
    <source>
        <dbReference type="ARBA" id="ARBA00022692"/>
    </source>
</evidence>
<proteinExistence type="predicted"/>
<reference evidence="7 8" key="1">
    <citation type="submission" date="2016-10" db="EMBL/GenBank/DDBJ databases">
        <authorList>
            <person name="de Groot N.N."/>
        </authorList>
    </citation>
    <scope>NUCLEOTIDE SEQUENCE [LARGE SCALE GENOMIC DNA]</scope>
    <source>
        <strain evidence="7 8">DSM 46701</strain>
    </source>
</reference>
<evidence type="ECO:0000256" key="4">
    <source>
        <dbReference type="ARBA" id="ARBA00022989"/>
    </source>
</evidence>
<dbReference type="EMBL" id="FOCQ01000002">
    <property type="protein sequence ID" value="SEM79018.1"/>
    <property type="molecule type" value="Genomic_DNA"/>
</dbReference>
<keyword evidence="5 6" id="KW-0472">Membrane</keyword>
<dbReference type="PANTHER" id="PTHR30250:SF11">
    <property type="entry name" value="O-ANTIGEN TRANSPORTER-RELATED"/>
    <property type="match status" value="1"/>
</dbReference>
<dbReference type="GO" id="GO:0005886">
    <property type="term" value="C:plasma membrane"/>
    <property type="evidence" value="ECO:0007669"/>
    <property type="project" value="UniProtKB-SubCell"/>
</dbReference>
<evidence type="ECO:0000313" key="7">
    <source>
        <dbReference type="EMBL" id="SEM79018.1"/>
    </source>
</evidence>
<dbReference type="AlphaFoldDB" id="A0A1H8BAE5"/>
<dbReference type="Proteomes" id="UP000199695">
    <property type="component" value="Unassembled WGS sequence"/>
</dbReference>
<name>A0A1H8BAE5_9BACL</name>
<feature type="transmembrane region" description="Helical" evidence="6">
    <location>
        <begin position="389"/>
        <end position="408"/>
    </location>
</feature>
<evidence type="ECO:0000256" key="2">
    <source>
        <dbReference type="ARBA" id="ARBA00022475"/>
    </source>
</evidence>
<feature type="transmembrane region" description="Helical" evidence="6">
    <location>
        <begin position="214"/>
        <end position="234"/>
    </location>
</feature>
<evidence type="ECO:0000256" key="1">
    <source>
        <dbReference type="ARBA" id="ARBA00004651"/>
    </source>
</evidence>
<protein>
    <submittedName>
        <fullName evidence="7">Membrane protein involved in the export of O-antigen and teichoic acid</fullName>
    </submittedName>
</protein>
<dbReference type="OrthoDB" id="3249502at2"/>
<evidence type="ECO:0000313" key="8">
    <source>
        <dbReference type="Proteomes" id="UP000199695"/>
    </source>
</evidence>
<evidence type="ECO:0000256" key="6">
    <source>
        <dbReference type="SAM" id="Phobius"/>
    </source>
</evidence>
<dbReference type="InterPro" id="IPR050833">
    <property type="entry name" value="Poly_Biosynth_Transport"/>
</dbReference>
<feature type="transmembrane region" description="Helical" evidence="6">
    <location>
        <begin position="127"/>
        <end position="145"/>
    </location>
</feature>
<feature type="transmembrane region" description="Helical" evidence="6">
    <location>
        <begin position="180"/>
        <end position="202"/>
    </location>
</feature>
<dbReference type="Pfam" id="PF13440">
    <property type="entry name" value="Polysacc_synt_3"/>
    <property type="match status" value="1"/>
</dbReference>
<feature type="transmembrane region" description="Helical" evidence="6">
    <location>
        <begin position="152"/>
        <end position="174"/>
    </location>
</feature>
<gene>
    <name evidence="7" type="ORF">SAMN05444955_10254</name>
</gene>
<keyword evidence="8" id="KW-1185">Reference proteome</keyword>
<keyword evidence="2" id="KW-1003">Cell membrane</keyword>
<organism evidence="7 8">
    <name type="scientific">Lihuaxuella thermophila</name>
    <dbReference type="NCBI Taxonomy" id="1173111"/>
    <lineage>
        <taxon>Bacteria</taxon>
        <taxon>Bacillati</taxon>
        <taxon>Bacillota</taxon>
        <taxon>Bacilli</taxon>
        <taxon>Bacillales</taxon>
        <taxon>Thermoactinomycetaceae</taxon>
        <taxon>Lihuaxuella</taxon>
    </lineage>
</organism>
<sequence>MRQYIKRLFSDSAAFAVATMGNKLAAALLAPIFFRHLTGAGQLGEWGLTNTLTLILTYLCILGTDAAMAFYFYDAKDQQERRIYFTNAVIFSAGMCLLFSILAYVWGAPLAEIIFKGKEGYHLLLPVAFLATVGAIVIQHVLGYARYSRRVWLFNIFSMAYVIGSNLISIYFVVFENAGVMGIFYGQLIGQLGVALILVWIFRREFVPKLSRKHLSHLIAYGAPLLPTLLSFWVMTSTGRQILYYMVSQTHADIYEAVMRIASLIVLVTAPFQLAWRPFSMSIKDREDAPQIYGLVGRALIVAGTLAIMLLTFVIEPIYQLYIGRKDLATGYLYVWFLSFGTLLNVLHTVFGVGLLIKKKTKLISRGFLIAAVVYLIGCFILIPVFHIWGAVSMTVIAYLIVIIWVYMHNQKNYPVDFRFGSVLTYIAIYLFLMVGITWVQMTEAEHAWLYYGIALALQIVSVFATKLFTLKSLNQIGSFLPKLGGKR</sequence>
<dbReference type="PANTHER" id="PTHR30250">
    <property type="entry name" value="PST FAMILY PREDICTED COLANIC ACID TRANSPORTER"/>
    <property type="match status" value="1"/>
</dbReference>